<evidence type="ECO:0000313" key="1">
    <source>
        <dbReference type="EMBL" id="MBA4453029.1"/>
    </source>
</evidence>
<dbReference type="Proteomes" id="UP000559653">
    <property type="component" value="Unassembled WGS sequence"/>
</dbReference>
<organism evidence="1 2">
    <name type="scientific">Candidatus Nitrosomaritimum aestuariumsis</name>
    <dbReference type="NCBI Taxonomy" id="3342354"/>
    <lineage>
        <taxon>Archaea</taxon>
        <taxon>Nitrososphaerota</taxon>
        <taxon>Nitrososphaeria</taxon>
        <taxon>Nitrosopumilales</taxon>
        <taxon>Nitrosopumilaceae</taxon>
        <taxon>Candidatus Nitrosomaritimum</taxon>
    </lineage>
</organism>
<name>A0AC60W0A7_9ARCH</name>
<protein>
    <submittedName>
        <fullName evidence="1">Uncharacterized protein</fullName>
    </submittedName>
</protein>
<gene>
    <name evidence="1" type="ORF">H2B03_07695</name>
</gene>
<dbReference type="EMBL" id="JACEMZ010000064">
    <property type="protein sequence ID" value="MBA4453029.1"/>
    <property type="molecule type" value="Genomic_DNA"/>
</dbReference>
<reference evidence="1 2" key="1">
    <citation type="journal article" date="2020" name="Appl. Environ. Microbiol.">
        <title>Genomic Characteristics of a Novel Species of Ammonia-Oxidizing Archaea from the Jiulong River Estuary.</title>
        <authorList>
            <person name="Zou D."/>
            <person name="Wan R."/>
            <person name="Han L."/>
            <person name="Xu M.N."/>
            <person name="Liu Y."/>
            <person name="Liu H."/>
            <person name="Kao S.J."/>
            <person name="Li M."/>
        </authorList>
    </citation>
    <scope>NUCLEOTIDE SEQUENCE [LARGE SCALE GENOMIC DNA]</scope>
    <source>
        <strain evidence="1">W1bin1</strain>
    </source>
</reference>
<accession>A0AC60W0A7</accession>
<proteinExistence type="predicted"/>
<comment type="caution">
    <text evidence="1">The sequence shown here is derived from an EMBL/GenBank/DDBJ whole genome shotgun (WGS) entry which is preliminary data.</text>
</comment>
<sequence>MNEVGAGQVIYELRKKIQNLTLELNNLNDQSPEMPELIQSANLMRKNDHLVEVNSKNSQLISAYENYSKELEQMLATIFEIQKDLKEILKSQTALISEPKKSKTKTKKKSTKK</sequence>
<evidence type="ECO:0000313" key="2">
    <source>
        <dbReference type="Proteomes" id="UP000559653"/>
    </source>
</evidence>